<dbReference type="AlphaFoldDB" id="A0AAV2KCA1"/>
<keyword evidence="4" id="KW-1185">Reference proteome</keyword>
<feature type="coiled-coil region" evidence="1">
    <location>
        <begin position="469"/>
        <end position="578"/>
    </location>
</feature>
<accession>A0AAV2KCA1</accession>
<feature type="compositionally biased region" description="Basic and acidic residues" evidence="2">
    <location>
        <begin position="323"/>
        <end position="332"/>
    </location>
</feature>
<proteinExistence type="predicted"/>
<feature type="region of interest" description="Disordered" evidence="2">
    <location>
        <begin position="356"/>
        <end position="394"/>
    </location>
</feature>
<evidence type="ECO:0000256" key="1">
    <source>
        <dbReference type="SAM" id="Coils"/>
    </source>
</evidence>
<feature type="region of interest" description="Disordered" evidence="2">
    <location>
        <begin position="602"/>
        <end position="624"/>
    </location>
</feature>
<feature type="compositionally biased region" description="Basic and acidic residues" evidence="2">
    <location>
        <begin position="739"/>
        <end position="768"/>
    </location>
</feature>
<dbReference type="EMBL" id="OZ035839">
    <property type="protein sequence ID" value="CAL1585926.1"/>
    <property type="molecule type" value="Genomic_DNA"/>
</dbReference>
<feature type="region of interest" description="Disordered" evidence="2">
    <location>
        <begin position="719"/>
        <end position="768"/>
    </location>
</feature>
<keyword evidence="1" id="KW-0175">Coiled coil</keyword>
<protein>
    <submittedName>
        <fullName evidence="3">Uncharacterized protein</fullName>
    </submittedName>
</protein>
<feature type="coiled-coil region" evidence="1">
    <location>
        <begin position="905"/>
        <end position="946"/>
    </location>
</feature>
<feature type="region of interest" description="Disordered" evidence="2">
    <location>
        <begin position="295"/>
        <end position="338"/>
    </location>
</feature>
<feature type="compositionally biased region" description="Basic and acidic residues" evidence="2">
    <location>
        <begin position="380"/>
        <end position="394"/>
    </location>
</feature>
<feature type="compositionally biased region" description="Polar residues" evidence="2">
    <location>
        <begin position="719"/>
        <end position="738"/>
    </location>
</feature>
<reference evidence="3 4" key="1">
    <citation type="submission" date="2024-04" db="EMBL/GenBank/DDBJ databases">
        <authorList>
            <person name="Waldvogel A.-M."/>
            <person name="Schoenle A."/>
        </authorList>
    </citation>
    <scope>NUCLEOTIDE SEQUENCE [LARGE SCALE GENOMIC DNA]</scope>
</reference>
<gene>
    <name evidence="3" type="ORF">KC01_LOCUS16091</name>
</gene>
<sequence length="1034" mass="121850">MPIKSLLREPLPPLATNFQGLVCKDGKNPAEFRKRKSKKKHVTFAPMAKDNLQGEHQENYKDMYNVENEQFSFQKQRAIAELEDDVELEDHFTVTTLLPPLPSLARENVGQQKSNNKKISFVKMKRFDVETEKPENRPRSFLKARPESFLESDVKREGTSEDDGLDFFESMNIHIDIADLADVLQDEVHTHVGSASEPELLCQASSPQHDETDHEAGLDFLNASLDQSYEESLNLQSNIGVLVCNPPGGDEFHEESSELGLDHQTPSKHSLLPPSPTPLSWMGDEILTDISAESMYESDFESDSEKPAPRATSPVSSEAFSKCQDELEKFERDEEERLDAESKDILLSLHHSLLEKREAEEKRMKEESAKELEDLQETLKANRERQEREIREENDAILEKVKNELKEEVAKTVQKLKARKKKGLDHLQAELGVELASEKERLVTLKAKQQDLLMQESRESFTSVHQKVEQEQRRTLERLSEDHENAIRKLREKHSEDKALLKEQLLSRFIQEKEKSAKELEELQETLKVNRERQALEIQEENVAILEKVKTDLKEELANTVQKLKARKKKRLDHLQAELEVELTSEKESFTSVRQRVEQEQRRTLERLSKDHEKEIRKLQEDKDLMEEQLHSRFNQEKEESAEELKELRDTLKEDRKRQEREIRKEHDALLEKVKTELKEEMAKTVQNLKARKKKRSDHLQAELEVELTSEKERLQTLKTEQQDSLMQESRESFTSVRQEVEQEQRRTLERLSEDHEKGVRQLREKHSEEKDLLEEQLLSRFNQEKEQREEYLALRLQEMDFQHKAEVLKRQRENPDKMLELKELPTELEVRCNNLESQDAEFKAKVERLSQRMSYLEEKNRRKKYESEERNMKTFPSPTLKEEVDREHRYLTSGCRCDISLDLLEKTNDELRTCREERENLVTMVYQLQRQNDRLTSRMNQFERTSLGSNVQYSFRFSEEPYHVGTPPLSGHVDVHHRTRLFLKLEADRLERENLRWRESQAPSSRFLSSWSKNRFENAHSDIVDLSSRSYNY</sequence>
<dbReference type="Proteomes" id="UP001497482">
    <property type="component" value="Chromosome 17"/>
</dbReference>
<name>A0AAV2KCA1_KNICA</name>
<feature type="region of interest" description="Disordered" evidence="2">
    <location>
        <begin position="247"/>
        <end position="279"/>
    </location>
</feature>
<organism evidence="3 4">
    <name type="scientific">Knipowitschia caucasica</name>
    <name type="common">Caucasian dwarf goby</name>
    <name type="synonym">Pomatoschistus caucasicus</name>
    <dbReference type="NCBI Taxonomy" id="637954"/>
    <lineage>
        <taxon>Eukaryota</taxon>
        <taxon>Metazoa</taxon>
        <taxon>Chordata</taxon>
        <taxon>Craniata</taxon>
        <taxon>Vertebrata</taxon>
        <taxon>Euteleostomi</taxon>
        <taxon>Actinopterygii</taxon>
        <taxon>Neopterygii</taxon>
        <taxon>Teleostei</taxon>
        <taxon>Neoteleostei</taxon>
        <taxon>Acanthomorphata</taxon>
        <taxon>Gobiaria</taxon>
        <taxon>Gobiiformes</taxon>
        <taxon>Gobioidei</taxon>
        <taxon>Gobiidae</taxon>
        <taxon>Gobiinae</taxon>
        <taxon>Knipowitschia</taxon>
    </lineage>
</organism>
<feature type="compositionally biased region" description="Basic and acidic residues" evidence="2">
    <location>
        <begin position="356"/>
        <end position="373"/>
    </location>
</feature>
<evidence type="ECO:0000256" key="2">
    <source>
        <dbReference type="SAM" id="MobiDB-lite"/>
    </source>
</evidence>
<evidence type="ECO:0000313" key="4">
    <source>
        <dbReference type="Proteomes" id="UP001497482"/>
    </source>
</evidence>
<evidence type="ECO:0000313" key="3">
    <source>
        <dbReference type="EMBL" id="CAL1585926.1"/>
    </source>
</evidence>